<evidence type="ECO:0000313" key="7">
    <source>
        <dbReference type="EMBL" id="SFP45761.1"/>
    </source>
</evidence>
<keyword evidence="5 6" id="KW-0472">Membrane</keyword>
<name>A0A1I5QI67_9PSEU</name>
<comment type="subcellular location">
    <subcellularLocation>
        <location evidence="1">Cell membrane</location>
        <topology evidence="1">Multi-pass membrane protein</topology>
    </subcellularLocation>
</comment>
<feature type="transmembrane region" description="Helical" evidence="6">
    <location>
        <begin position="96"/>
        <end position="121"/>
    </location>
</feature>
<feature type="transmembrane region" description="Helical" evidence="6">
    <location>
        <begin position="242"/>
        <end position="264"/>
    </location>
</feature>
<organism evidence="7 8">
    <name type="scientific">Amycolatopsis arida</name>
    <dbReference type="NCBI Taxonomy" id="587909"/>
    <lineage>
        <taxon>Bacteria</taxon>
        <taxon>Bacillati</taxon>
        <taxon>Actinomycetota</taxon>
        <taxon>Actinomycetes</taxon>
        <taxon>Pseudonocardiales</taxon>
        <taxon>Pseudonocardiaceae</taxon>
        <taxon>Amycolatopsis</taxon>
    </lineage>
</organism>
<keyword evidence="4 6" id="KW-1133">Transmembrane helix</keyword>
<dbReference type="OrthoDB" id="4568421at2"/>
<dbReference type="InterPro" id="IPR002293">
    <property type="entry name" value="AA/rel_permease1"/>
</dbReference>
<evidence type="ECO:0000256" key="4">
    <source>
        <dbReference type="ARBA" id="ARBA00022989"/>
    </source>
</evidence>
<evidence type="ECO:0000256" key="2">
    <source>
        <dbReference type="ARBA" id="ARBA00022475"/>
    </source>
</evidence>
<evidence type="ECO:0000313" key="8">
    <source>
        <dbReference type="Proteomes" id="UP000198727"/>
    </source>
</evidence>
<dbReference type="Gene3D" id="1.20.1740.10">
    <property type="entry name" value="Amino acid/polyamine transporter I"/>
    <property type="match status" value="1"/>
</dbReference>
<dbReference type="Proteomes" id="UP000198727">
    <property type="component" value="Unassembled WGS sequence"/>
</dbReference>
<dbReference type="EMBL" id="FOWW01000002">
    <property type="protein sequence ID" value="SFP45761.1"/>
    <property type="molecule type" value="Genomic_DNA"/>
</dbReference>
<dbReference type="PANTHER" id="PTHR42770:SF11">
    <property type="entry name" value="INNER MEMBRANE TRANSPORT PROTEIN YBAT"/>
    <property type="match status" value="1"/>
</dbReference>
<feature type="transmembrane region" description="Helical" evidence="6">
    <location>
        <begin position="361"/>
        <end position="384"/>
    </location>
</feature>
<evidence type="ECO:0000256" key="1">
    <source>
        <dbReference type="ARBA" id="ARBA00004651"/>
    </source>
</evidence>
<feature type="transmembrane region" description="Helical" evidence="6">
    <location>
        <begin position="396"/>
        <end position="418"/>
    </location>
</feature>
<feature type="transmembrane region" description="Helical" evidence="6">
    <location>
        <begin position="338"/>
        <end position="355"/>
    </location>
</feature>
<dbReference type="InterPro" id="IPR050367">
    <property type="entry name" value="APC_superfamily"/>
</dbReference>
<dbReference type="GO" id="GO:0022857">
    <property type="term" value="F:transmembrane transporter activity"/>
    <property type="evidence" value="ECO:0007669"/>
    <property type="project" value="InterPro"/>
</dbReference>
<feature type="transmembrane region" description="Helical" evidence="6">
    <location>
        <begin position="292"/>
        <end position="317"/>
    </location>
</feature>
<keyword evidence="2" id="KW-1003">Cell membrane</keyword>
<accession>A0A1I5QI67</accession>
<feature type="transmembrane region" description="Helical" evidence="6">
    <location>
        <begin position="203"/>
        <end position="221"/>
    </location>
</feature>
<feature type="transmembrane region" description="Helical" evidence="6">
    <location>
        <begin position="133"/>
        <end position="151"/>
    </location>
</feature>
<dbReference type="Pfam" id="PF13520">
    <property type="entry name" value="AA_permease_2"/>
    <property type="match status" value="1"/>
</dbReference>
<dbReference type="STRING" id="587909.SAMN05421810_102643"/>
<feature type="transmembrane region" description="Helical" evidence="6">
    <location>
        <begin position="163"/>
        <end position="183"/>
    </location>
</feature>
<dbReference type="RefSeq" id="WP_092529357.1">
    <property type="nucleotide sequence ID" value="NZ_FOWW01000002.1"/>
</dbReference>
<sequence>MADTTSDRTATGQPALRRVIGSRLLLFFVVGDIIGTGIYALTGVVAGRVGGALWLPFLLAFAVAFMTAFSYLELVGKYPRAAGAALYTNKAFRRPFLTFLVAFAVMSSGITSASSAAVAFGGTYLAEFVELPWWPWVVPVLFIVGLGLINFRGVSESVKTNFVLTLIELSGLAIIIGIGVWAVLNGNGEPGRLTEFNTEDQTWLVAISSATSLAFFAMVGFEDSVNMAEECKDPARIFPKAMLWAMVIAATIYILVSVTSSLLVPAGELAEAKSGALLKVIDVGAPGFPREVFSAIGLFAVINSALINMLMASRLLYGMANERIIPPVFGTVHPFRRSPWVAIVFTSAIAAVLVSTVDIGVLGGTTALLLLAVFAVVNVAVLVLRREKVEHEHFRAPTVLPVVAALCCLYLVIPWLSGRPWRDYTVALILLGVGVVLWGVNWLFMRASHREPPEMHPEKLS</sequence>
<gene>
    <name evidence="7" type="ORF">SAMN05421810_102643</name>
</gene>
<dbReference type="GO" id="GO:0005886">
    <property type="term" value="C:plasma membrane"/>
    <property type="evidence" value="ECO:0007669"/>
    <property type="project" value="UniProtKB-SubCell"/>
</dbReference>
<protein>
    <submittedName>
        <fullName evidence="7">Amino acid transporter</fullName>
    </submittedName>
</protein>
<evidence type="ECO:0000256" key="6">
    <source>
        <dbReference type="SAM" id="Phobius"/>
    </source>
</evidence>
<keyword evidence="3 6" id="KW-0812">Transmembrane</keyword>
<feature type="transmembrane region" description="Helical" evidence="6">
    <location>
        <begin position="24"/>
        <end position="47"/>
    </location>
</feature>
<dbReference type="AlphaFoldDB" id="A0A1I5QI67"/>
<dbReference type="PANTHER" id="PTHR42770">
    <property type="entry name" value="AMINO ACID TRANSPORTER-RELATED"/>
    <property type="match status" value="1"/>
</dbReference>
<evidence type="ECO:0000256" key="3">
    <source>
        <dbReference type="ARBA" id="ARBA00022692"/>
    </source>
</evidence>
<feature type="transmembrane region" description="Helical" evidence="6">
    <location>
        <begin position="53"/>
        <end position="75"/>
    </location>
</feature>
<dbReference type="PIRSF" id="PIRSF006060">
    <property type="entry name" value="AA_transporter"/>
    <property type="match status" value="1"/>
</dbReference>
<feature type="transmembrane region" description="Helical" evidence="6">
    <location>
        <begin position="424"/>
        <end position="445"/>
    </location>
</feature>
<keyword evidence="8" id="KW-1185">Reference proteome</keyword>
<evidence type="ECO:0000256" key="5">
    <source>
        <dbReference type="ARBA" id="ARBA00023136"/>
    </source>
</evidence>
<proteinExistence type="predicted"/>
<reference evidence="8" key="1">
    <citation type="submission" date="2016-10" db="EMBL/GenBank/DDBJ databases">
        <authorList>
            <person name="Varghese N."/>
            <person name="Submissions S."/>
        </authorList>
    </citation>
    <scope>NUCLEOTIDE SEQUENCE [LARGE SCALE GENOMIC DNA]</scope>
    <source>
        <strain evidence="8">CGMCC 4.5579</strain>
    </source>
</reference>